<comment type="caution">
    <text evidence="1">The sequence shown here is derived from an EMBL/GenBank/DDBJ whole genome shotgun (WGS) entry which is preliminary data.</text>
</comment>
<sequence>MSKVATNFVNQYNLTPQMSIAELGNYAEKICKEIKDYKARNHARNRIQKLGFSKDQTYALIPIQASGRRVTGRDPIEKLAQYIKENEDSLEPEEINTLAYNLAKTAPTVIAQSSRLKLLRKKLRILNAKYLTLEATYIPDITQKSNKEQAINQELREDEGYDCPEFFYLENVQKRLNDCNVTNSPTMQNLIDIMIMLCMRPADVANLRIDYYKPSKVDDLLRSPLWACSSYLRKIGSDHAIVIHGNKNDSKRKRLRQLALRQKVINIASDHYGIMNNRPIIPVPKQENDEVEDIIDLYNY</sequence>
<evidence type="ECO:0000313" key="2">
    <source>
        <dbReference type="Proteomes" id="UP000789525"/>
    </source>
</evidence>
<name>A0ACA9NRC0_9GLOM</name>
<evidence type="ECO:0000313" key="1">
    <source>
        <dbReference type="EMBL" id="CAG8670902.1"/>
    </source>
</evidence>
<keyword evidence="2" id="KW-1185">Reference proteome</keyword>
<accession>A0ACA9NRC0</accession>
<organism evidence="1 2">
    <name type="scientific">Acaulospora colombiana</name>
    <dbReference type="NCBI Taxonomy" id="27376"/>
    <lineage>
        <taxon>Eukaryota</taxon>
        <taxon>Fungi</taxon>
        <taxon>Fungi incertae sedis</taxon>
        <taxon>Mucoromycota</taxon>
        <taxon>Glomeromycotina</taxon>
        <taxon>Glomeromycetes</taxon>
        <taxon>Diversisporales</taxon>
        <taxon>Acaulosporaceae</taxon>
        <taxon>Acaulospora</taxon>
    </lineage>
</organism>
<gene>
    <name evidence="1" type="ORF">ACOLOM_LOCUS8949</name>
</gene>
<dbReference type="EMBL" id="CAJVPT010024521">
    <property type="protein sequence ID" value="CAG8670902.1"/>
    <property type="molecule type" value="Genomic_DNA"/>
</dbReference>
<reference evidence="1" key="1">
    <citation type="submission" date="2021-06" db="EMBL/GenBank/DDBJ databases">
        <authorList>
            <person name="Kallberg Y."/>
            <person name="Tangrot J."/>
            <person name="Rosling A."/>
        </authorList>
    </citation>
    <scope>NUCLEOTIDE SEQUENCE</scope>
    <source>
        <strain evidence="1">CL356</strain>
    </source>
</reference>
<proteinExistence type="predicted"/>
<protein>
    <submittedName>
        <fullName evidence="1">72_t:CDS:1</fullName>
    </submittedName>
</protein>
<dbReference type="Proteomes" id="UP000789525">
    <property type="component" value="Unassembled WGS sequence"/>
</dbReference>